<dbReference type="GO" id="GO:0005886">
    <property type="term" value="C:plasma membrane"/>
    <property type="evidence" value="ECO:0007669"/>
    <property type="project" value="TreeGrafter"/>
</dbReference>
<evidence type="ECO:0000259" key="2">
    <source>
        <dbReference type="Pfam" id="PF10456"/>
    </source>
</evidence>
<evidence type="ECO:0000256" key="1">
    <source>
        <dbReference type="SAM" id="MobiDB-lite"/>
    </source>
</evidence>
<protein>
    <submittedName>
        <fullName evidence="4">BAR_3_WASP_bdg domain-containing protein</fullName>
    </submittedName>
</protein>
<dbReference type="GO" id="GO:0016197">
    <property type="term" value="P:endosomal transport"/>
    <property type="evidence" value="ECO:0007669"/>
    <property type="project" value="TreeGrafter"/>
</dbReference>
<dbReference type="GO" id="GO:0097320">
    <property type="term" value="P:plasma membrane tubulation"/>
    <property type="evidence" value="ECO:0007669"/>
    <property type="project" value="TreeGrafter"/>
</dbReference>
<keyword evidence="3" id="KW-1185">Reference proteome</keyword>
<dbReference type="InterPro" id="IPR027267">
    <property type="entry name" value="AH/BAR_dom_sf"/>
</dbReference>
<dbReference type="GO" id="GO:0006897">
    <property type="term" value="P:endocytosis"/>
    <property type="evidence" value="ECO:0007669"/>
    <property type="project" value="TreeGrafter"/>
</dbReference>
<dbReference type="WBParaSite" id="Hba_17935">
    <property type="protein sequence ID" value="Hba_17935"/>
    <property type="gene ID" value="Hba_17935"/>
</dbReference>
<dbReference type="InterPro" id="IPR019497">
    <property type="entry name" value="Sorting_nexin_WASP-bd-dom"/>
</dbReference>
<feature type="region of interest" description="Disordered" evidence="1">
    <location>
        <begin position="1"/>
        <end position="25"/>
    </location>
</feature>
<organism evidence="3 4">
    <name type="scientific">Heterorhabditis bacteriophora</name>
    <name type="common">Entomopathogenic nematode worm</name>
    <dbReference type="NCBI Taxonomy" id="37862"/>
    <lineage>
        <taxon>Eukaryota</taxon>
        <taxon>Metazoa</taxon>
        <taxon>Ecdysozoa</taxon>
        <taxon>Nematoda</taxon>
        <taxon>Chromadorea</taxon>
        <taxon>Rhabditida</taxon>
        <taxon>Rhabditina</taxon>
        <taxon>Rhabditomorpha</taxon>
        <taxon>Strongyloidea</taxon>
        <taxon>Heterorhabditidae</taxon>
        <taxon>Heterorhabditis</taxon>
    </lineage>
</organism>
<feature type="domain" description="Sorting nexin protein WASP-binding" evidence="2">
    <location>
        <begin position="12"/>
        <end position="211"/>
    </location>
</feature>
<dbReference type="PANTHER" id="PTHR45827">
    <property type="entry name" value="SORTING NEXIN"/>
    <property type="match status" value="1"/>
</dbReference>
<reference evidence="4" key="1">
    <citation type="submission" date="2016-11" db="UniProtKB">
        <authorList>
            <consortium name="WormBaseParasite"/>
        </authorList>
    </citation>
    <scope>IDENTIFICATION</scope>
</reference>
<proteinExistence type="predicted"/>
<dbReference type="AlphaFoldDB" id="A0A1I7XJP0"/>
<name>A0A1I7XJP0_HETBA</name>
<dbReference type="GO" id="GO:0035091">
    <property type="term" value="F:phosphatidylinositol binding"/>
    <property type="evidence" value="ECO:0007669"/>
    <property type="project" value="TreeGrafter"/>
</dbReference>
<dbReference type="PANTHER" id="PTHR45827:SF1">
    <property type="entry name" value="SORTING NEXIN"/>
    <property type="match status" value="1"/>
</dbReference>
<dbReference type="Gene3D" id="1.20.1270.60">
    <property type="entry name" value="Arfaptin homology (AH) domain/BAR domain"/>
    <property type="match status" value="1"/>
</dbReference>
<evidence type="ECO:0000313" key="3">
    <source>
        <dbReference type="Proteomes" id="UP000095283"/>
    </source>
</evidence>
<dbReference type="GO" id="GO:0031410">
    <property type="term" value="C:cytoplasmic vesicle"/>
    <property type="evidence" value="ECO:0007669"/>
    <property type="project" value="TreeGrafter"/>
</dbReference>
<sequence length="212" mass="24738">MKKNGRMGNEKQRSERQVEKFQRSVKTTEDAMRLMQERVMVFQKLFLGPVSSNWHKMSIAFSTLGQSFHTDENSGSHKMVDALAHTSRQYYKIKEEFEAHAKNDMERLVENLYSFKGTVQAVPDILHVHKQAVQKLRENDGKVSHADSERIKQRVDSTSYAVLAEMNHLNTEKACDYVEDLRVTMGSYLRKQAEFYQKIANNLNEQAKHYEF</sequence>
<dbReference type="Proteomes" id="UP000095283">
    <property type="component" value="Unplaced"/>
</dbReference>
<dbReference type="Pfam" id="PF10456">
    <property type="entry name" value="BAR_3_WASP_bdg"/>
    <property type="match status" value="1"/>
</dbReference>
<accession>A0A1I7XJP0</accession>
<dbReference type="SUPFAM" id="SSF103657">
    <property type="entry name" value="BAR/IMD domain-like"/>
    <property type="match status" value="1"/>
</dbReference>
<feature type="compositionally biased region" description="Basic and acidic residues" evidence="1">
    <location>
        <begin position="8"/>
        <end position="25"/>
    </location>
</feature>
<evidence type="ECO:0000313" key="4">
    <source>
        <dbReference type="WBParaSite" id="Hba_17935"/>
    </source>
</evidence>